<comment type="similarity">
    <text evidence="5">Belongs to the FMN-dependent alpha-hydroxy acid dehydrogenase family.</text>
</comment>
<feature type="binding site" evidence="9">
    <location>
        <position position="234"/>
    </location>
    <ligand>
        <name>FMN</name>
        <dbReference type="ChEBI" id="CHEBI:58210"/>
    </ligand>
</feature>
<dbReference type="GO" id="GO:0010181">
    <property type="term" value="F:FMN binding"/>
    <property type="evidence" value="ECO:0007669"/>
    <property type="project" value="InterPro"/>
</dbReference>
<dbReference type="InterPro" id="IPR037396">
    <property type="entry name" value="FMN_HAD"/>
</dbReference>
<dbReference type="PANTHER" id="PTHR10578">
    <property type="entry name" value="S -2-HYDROXY-ACID OXIDASE-RELATED"/>
    <property type="match status" value="1"/>
</dbReference>
<feature type="binding site" evidence="9">
    <location>
        <position position="212"/>
    </location>
    <ligand>
        <name>FMN</name>
        <dbReference type="ChEBI" id="CHEBI:58210"/>
    </ligand>
</feature>
<evidence type="ECO:0000313" key="11">
    <source>
        <dbReference type="EMBL" id="SMC40723.1"/>
    </source>
</evidence>
<organism evidence="11 12">
    <name type="scientific">Sporomusa malonica</name>
    <dbReference type="NCBI Taxonomy" id="112901"/>
    <lineage>
        <taxon>Bacteria</taxon>
        <taxon>Bacillati</taxon>
        <taxon>Bacillota</taxon>
        <taxon>Negativicutes</taxon>
        <taxon>Selenomonadales</taxon>
        <taxon>Sporomusaceae</taxon>
        <taxon>Sporomusa</taxon>
    </lineage>
</organism>
<keyword evidence="4" id="KW-0560">Oxidoreductase</keyword>
<dbReference type="PROSITE" id="PS51349">
    <property type="entry name" value="FMN_HYDROXY_ACID_DH_2"/>
    <property type="match status" value="1"/>
</dbReference>
<dbReference type="OrthoDB" id="9770452at2"/>
<gene>
    <name evidence="11" type="ORF">SAMN04488500_102270</name>
</gene>
<reference evidence="11 12" key="1">
    <citation type="submission" date="2017-04" db="EMBL/GenBank/DDBJ databases">
        <authorList>
            <person name="Afonso C.L."/>
            <person name="Miller P.J."/>
            <person name="Scott M.A."/>
            <person name="Spackman E."/>
            <person name="Goraichik I."/>
            <person name="Dimitrov K.M."/>
            <person name="Suarez D.L."/>
            <person name="Swayne D.E."/>
        </authorList>
    </citation>
    <scope>NUCLEOTIDE SEQUENCE [LARGE SCALE GENOMIC DNA]</scope>
    <source>
        <strain evidence="11 12">DSM 5090</strain>
    </source>
</reference>
<feature type="domain" description="FMN hydroxy acid dehydrogenase" evidence="10">
    <location>
        <begin position="37"/>
        <end position="337"/>
    </location>
</feature>
<feature type="binding site" evidence="9">
    <location>
        <begin position="290"/>
        <end position="291"/>
    </location>
    <ligand>
        <name>FMN</name>
        <dbReference type="ChEBI" id="CHEBI:58210"/>
    </ligand>
</feature>
<sequence length="337" mass="34701">MDINSIKGAAKVKFCGACRLCPVCNGVACAGEVPGMGGLGTGAAFRHNVQALAECRLNLRTVHSVKNPDLSCRILGLDLALPVIGAAIGGIAMNMNGAMTEEEYTEAIISGCRKAGTIGMTGDGPKPLIFDSGMTAVVREQGWGIPIVKPRETDKVIELAKQAAAAGAPAFGMDIDAAALVNMTNAGQPVGPKTIQELEYIKNNTTIPFIVKGIMTPDDAESCWQAGVDAIVVSNHGGRALDHTPGTAEVLPYIAEAVKGKMTVLVDGGIRSGADVLKMLALGADAVLLGRPLAIGAVGGGIDGVEFIINKFKAELSAAMTLTGTAQVNDVPVEILW</sequence>
<dbReference type="InterPro" id="IPR012133">
    <property type="entry name" value="Alpha-hydoxy_acid_DH_FMN"/>
</dbReference>
<feature type="binding site" evidence="9">
    <location>
        <begin position="267"/>
        <end position="271"/>
    </location>
    <ligand>
        <name>FMN</name>
        <dbReference type="ChEBI" id="CHEBI:58210"/>
    </ligand>
</feature>
<dbReference type="InterPro" id="IPR013785">
    <property type="entry name" value="Aldolase_TIM"/>
</dbReference>
<dbReference type="Proteomes" id="UP000192738">
    <property type="component" value="Unassembled WGS sequence"/>
</dbReference>
<dbReference type="SUPFAM" id="SSF51395">
    <property type="entry name" value="FMN-linked oxidoreductases"/>
    <property type="match status" value="1"/>
</dbReference>
<dbReference type="AlphaFoldDB" id="A0A1W1YX82"/>
<dbReference type="PANTHER" id="PTHR10578:SF107">
    <property type="entry name" value="2-HYDROXYACID OXIDASE 1"/>
    <property type="match status" value="1"/>
</dbReference>
<comment type="cofactor">
    <cofactor evidence="1">
        <name>FMN</name>
        <dbReference type="ChEBI" id="CHEBI:58210"/>
    </cofactor>
</comment>
<keyword evidence="11" id="KW-0413">Isomerase</keyword>
<keyword evidence="2 9" id="KW-0285">Flavoprotein</keyword>
<dbReference type="Gene3D" id="3.20.20.70">
    <property type="entry name" value="Aldolase class I"/>
    <property type="match status" value="1"/>
</dbReference>
<comment type="catalytic activity">
    <reaction evidence="7">
        <text>(S)-lactate + O2 = pyruvate + H2O2</text>
        <dbReference type="Rhea" id="RHEA:55868"/>
        <dbReference type="ChEBI" id="CHEBI:15361"/>
        <dbReference type="ChEBI" id="CHEBI:15379"/>
        <dbReference type="ChEBI" id="CHEBI:16240"/>
        <dbReference type="ChEBI" id="CHEBI:16651"/>
    </reaction>
    <physiologicalReaction direction="left-to-right" evidence="7">
        <dbReference type="Rhea" id="RHEA:55869"/>
    </physiologicalReaction>
</comment>
<evidence type="ECO:0000256" key="6">
    <source>
        <dbReference type="ARBA" id="ARBA00029513"/>
    </source>
</evidence>
<name>A0A1W1YX82_9FIRM</name>
<evidence type="ECO:0000256" key="5">
    <source>
        <dbReference type="ARBA" id="ARBA00024042"/>
    </source>
</evidence>
<evidence type="ECO:0000256" key="2">
    <source>
        <dbReference type="ARBA" id="ARBA00022630"/>
    </source>
</evidence>
<evidence type="ECO:0000256" key="1">
    <source>
        <dbReference type="ARBA" id="ARBA00001917"/>
    </source>
</evidence>
<evidence type="ECO:0000256" key="9">
    <source>
        <dbReference type="PIRSR" id="PIRSR000138-2"/>
    </source>
</evidence>
<dbReference type="PIRSF" id="PIRSF000138">
    <property type="entry name" value="Al-hdrx_acd_dh"/>
    <property type="match status" value="1"/>
</dbReference>
<keyword evidence="3 9" id="KW-0288">FMN</keyword>
<dbReference type="EMBL" id="FWXI01000002">
    <property type="protein sequence ID" value="SMC40723.1"/>
    <property type="molecule type" value="Genomic_DNA"/>
</dbReference>
<feature type="active site" description="Proton acceptor" evidence="8">
    <location>
        <position position="236"/>
    </location>
</feature>
<dbReference type="Pfam" id="PF01070">
    <property type="entry name" value="FMN_dh"/>
    <property type="match status" value="2"/>
</dbReference>
<protein>
    <recommendedName>
        <fullName evidence="6">L-lactate oxidase</fullName>
    </recommendedName>
</protein>
<feature type="binding site" evidence="9">
    <location>
        <position position="236"/>
    </location>
    <ligand>
        <name>FMN</name>
        <dbReference type="ChEBI" id="CHEBI:58210"/>
    </ligand>
</feature>
<evidence type="ECO:0000256" key="7">
    <source>
        <dbReference type="ARBA" id="ARBA00048754"/>
    </source>
</evidence>
<dbReference type="GO" id="GO:0016491">
    <property type="term" value="F:oxidoreductase activity"/>
    <property type="evidence" value="ECO:0007669"/>
    <property type="project" value="UniProtKB-KW"/>
</dbReference>
<evidence type="ECO:0000256" key="4">
    <source>
        <dbReference type="ARBA" id="ARBA00023002"/>
    </source>
</evidence>
<dbReference type="InterPro" id="IPR000262">
    <property type="entry name" value="FMN-dep_DH"/>
</dbReference>
<evidence type="ECO:0000256" key="8">
    <source>
        <dbReference type="PIRSR" id="PIRSR000138-1"/>
    </source>
</evidence>
<evidence type="ECO:0000259" key="10">
    <source>
        <dbReference type="PROSITE" id="PS51349"/>
    </source>
</evidence>
<dbReference type="GO" id="GO:0016853">
    <property type="term" value="F:isomerase activity"/>
    <property type="evidence" value="ECO:0007669"/>
    <property type="project" value="UniProtKB-KW"/>
</dbReference>
<evidence type="ECO:0000313" key="12">
    <source>
        <dbReference type="Proteomes" id="UP000192738"/>
    </source>
</evidence>
<dbReference type="RefSeq" id="WP_084574202.1">
    <property type="nucleotide sequence ID" value="NZ_CP155572.1"/>
</dbReference>
<accession>A0A1W1YX82</accession>
<proteinExistence type="inferred from homology"/>
<feature type="binding site" evidence="9">
    <location>
        <position position="239"/>
    </location>
    <ligand>
        <name>glyoxylate</name>
        <dbReference type="ChEBI" id="CHEBI:36655"/>
    </ligand>
</feature>
<dbReference type="CDD" id="cd02809">
    <property type="entry name" value="alpha_hydroxyacid_oxid_FMN"/>
    <property type="match status" value="1"/>
</dbReference>
<keyword evidence="12" id="KW-1185">Reference proteome</keyword>
<evidence type="ECO:0000256" key="3">
    <source>
        <dbReference type="ARBA" id="ARBA00022643"/>
    </source>
</evidence>
<dbReference type="STRING" id="112901.SAMN04488500_102270"/>